<sequence>MDRFLKPEKFDADPHSPTATQEWKYWLKTFENFAAAFEQIDDAGKLKLLINRLTPSVYQLIADKTTFTDAVELLKSTYVKPTNEVFASGDIKLGPKSNKNVDRPLGRPKPFVELGPGSLYTCVLSNRMLYVGDPMIGSERQRVP</sequence>
<name>A0A0A9X9Z9_LYGHE</name>
<dbReference type="EMBL" id="GBHO01026775">
    <property type="protein sequence ID" value="JAG16829.1"/>
    <property type="molecule type" value="Transcribed_RNA"/>
</dbReference>
<protein>
    <submittedName>
        <fullName evidence="1">UPF0052 protein yjiF</fullName>
    </submittedName>
</protein>
<proteinExistence type="predicted"/>
<gene>
    <name evidence="1" type="primary">yjiF_1</name>
    <name evidence="2" type="synonym">yjiF_0</name>
    <name evidence="2" type="ORF">CM83_83542</name>
    <name evidence="1" type="ORF">CM83_83552</name>
</gene>
<dbReference type="EMBL" id="GBHO01019154">
    <property type="protein sequence ID" value="JAG24450.1"/>
    <property type="molecule type" value="Transcribed_RNA"/>
</dbReference>
<evidence type="ECO:0000313" key="2">
    <source>
        <dbReference type="EMBL" id="JAG24450.1"/>
    </source>
</evidence>
<evidence type="ECO:0000313" key="1">
    <source>
        <dbReference type="EMBL" id="JAG16829.1"/>
    </source>
</evidence>
<reference evidence="1" key="1">
    <citation type="journal article" date="2014" name="PLoS ONE">
        <title>Transcriptome-Based Identification of ABC Transporters in the Western Tarnished Plant Bug Lygus hesperus.</title>
        <authorList>
            <person name="Hull J.J."/>
            <person name="Chaney K."/>
            <person name="Geib S.M."/>
            <person name="Fabrick J.A."/>
            <person name="Brent C.S."/>
            <person name="Walsh D."/>
            <person name="Lavine L.C."/>
        </authorList>
    </citation>
    <scope>NUCLEOTIDE SEQUENCE</scope>
</reference>
<reference evidence="1" key="2">
    <citation type="submission" date="2014-07" db="EMBL/GenBank/DDBJ databases">
        <authorList>
            <person name="Hull J."/>
        </authorList>
    </citation>
    <scope>NUCLEOTIDE SEQUENCE</scope>
</reference>
<accession>A0A0A9X9Z9</accession>
<organism evidence="1">
    <name type="scientific">Lygus hesperus</name>
    <name type="common">Western plant bug</name>
    <dbReference type="NCBI Taxonomy" id="30085"/>
    <lineage>
        <taxon>Eukaryota</taxon>
        <taxon>Metazoa</taxon>
        <taxon>Ecdysozoa</taxon>
        <taxon>Arthropoda</taxon>
        <taxon>Hexapoda</taxon>
        <taxon>Insecta</taxon>
        <taxon>Pterygota</taxon>
        <taxon>Neoptera</taxon>
        <taxon>Paraneoptera</taxon>
        <taxon>Hemiptera</taxon>
        <taxon>Heteroptera</taxon>
        <taxon>Panheteroptera</taxon>
        <taxon>Cimicomorpha</taxon>
        <taxon>Miridae</taxon>
        <taxon>Mirini</taxon>
        <taxon>Lygus</taxon>
    </lineage>
</organism>
<dbReference type="AlphaFoldDB" id="A0A0A9X9Z9"/>